<feature type="coiled-coil region" evidence="1">
    <location>
        <begin position="420"/>
        <end position="473"/>
    </location>
</feature>
<evidence type="ECO:0000256" key="1">
    <source>
        <dbReference type="SAM" id="Coils"/>
    </source>
</evidence>
<dbReference type="InterPro" id="IPR013491">
    <property type="entry name" value="Tape_meas_N"/>
</dbReference>
<feature type="region of interest" description="Disordered" evidence="2">
    <location>
        <begin position="155"/>
        <end position="179"/>
    </location>
</feature>
<dbReference type="NCBIfam" id="TIGR02675">
    <property type="entry name" value="tape_meas_nterm"/>
    <property type="match status" value="1"/>
</dbReference>
<organism evidence="4 5">
    <name type="scientific">Ectopseudomonas hydrolytica</name>
    <dbReference type="NCBI Taxonomy" id="2493633"/>
    <lineage>
        <taxon>Bacteria</taxon>
        <taxon>Pseudomonadati</taxon>
        <taxon>Pseudomonadota</taxon>
        <taxon>Gammaproteobacteria</taxon>
        <taxon>Pseudomonadales</taxon>
        <taxon>Pseudomonadaceae</taxon>
        <taxon>Ectopseudomonas</taxon>
    </lineage>
</organism>
<evidence type="ECO:0000256" key="2">
    <source>
        <dbReference type="SAM" id="MobiDB-lite"/>
    </source>
</evidence>
<keyword evidence="1" id="KW-0175">Coiled coil</keyword>
<keyword evidence="5" id="KW-1185">Reference proteome</keyword>
<proteinExistence type="predicted"/>
<evidence type="ECO:0000313" key="5">
    <source>
        <dbReference type="Proteomes" id="UP001054897"/>
    </source>
</evidence>
<name>A0ABY5A4Q2_9GAMM</name>
<feature type="domain" description="Tape measure protein N-terminal" evidence="3">
    <location>
        <begin position="243"/>
        <end position="414"/>
    </location>
</feature>
<accession>A0ABY5A4Q2</accession>
<evidence type="ECO:0000313" key="4">
    <source>
        <dbReference type="EMBL" id="USR38356.1"/>
    </source>
</evidence>
<dbReference type="Proteomes" id="UP001054897">
    <property type="component" value="Chromosome"/>
</dbReference>
<dbReference type="EMBL" id="CP099397">
    <property type="protein sequence ID" value="USR38356.1"/>
    <property type="molecule type" value="Genomic_DNA"/>
</dbReference>
<dbReference type="GeneID" id="300082699"/>
<gene>
    <name evidence="4" type="ORF">L1F06_016990</name>
</gene>
<reference evidence="4" key="1">
    <citation type="submission" date="2022-06" db="EMBL/GenBank/DDBJ databases">
        <title>Complete genome of Pseudomonas hydrolytica DSWY01T.</title>
        <authorList>
            <person name="Jung J."/>
            <person name="Jeon C.O."/>
        </authorList>
    </citation>
    <scope>NUCLEOTIDE SEQUENCE</scope>
    <source>
        <strain evidence="4">DSWY01</strain>
    </source>
</reference>
<protein>
    <submittedName>
        <fullName evidence="4">Tape measure protein</fullName>
    </submittedName>
</protein>
<dbReference type="Pfam" id="PF20155">
    <property type="entry name" value="TMP_3"/>
    <property type="match status" value="1"/>
</dbReference>
<dbReference type="RefSeq" id="WP_252576682.1">
    <property type="nucleotide sequence ID" value="NZ_CP099397.1"/>
</dbReference>
<sequence>MLDSIHAKMAALDKQATRLQKKLGIAPKGTANIQRQLAQQQKLTKQQFQDSLKASKLQLAVDQNKLKLQSVQAKASTLQAKQAQAEHKARLGHIKAEQAAQTFSMRQEQSRLRLAQEQNRLAASNSRLEATRARTQAAADRARITGLRLEERLSKSLPRSLQGDARRPSRSIASPWRGGSRGFGSSMSHVLAGGAGVGVGASIPGLAMFSAGLHPAAIAIGAVATAATLAAAKLNQLAKQDVKALDERKVERANFKVATGSPEAAAKAEARLSALADDLGIVRSEIAKPYTMATVNLAAAGMSPDEAAKMLQGLLSFGRGAGVSTDDQAGALRAIQQSLSKGQLMSEEARQQLAERLPGAWQAMADSWAQLTKSGLVGDKASQAFSDAMEDRQIRGDKLVEFWKVFGARLQEQANAGGRLDEIRQSADAHAARLQNMKEARSIATAEFDDGRLKKASNEMLQAREKLEKSLNKLVPTFSSLESASLRFEQRFYELSSSFVEWLAMIQTKLDSFEPSPEFLRFVEAVDSTLQKFYVALEPVLTLLSDVVTFMAGIAIDTLTESWKTFFGTFADGLDSMQGLLDTIPDAVQQFVDHIRNMIAKLLDMVGLGDRWRKHQQEREQGRQIASNVEQQSKLPFMSAPITPELQRSISQLSGPSQALQNAIDNKTVNTTGVLQFNPIITVHAENADAAEVVTQLESKLQGMAQDAYRGMLQQTLDKAKTSLVQTKK</sequence>
<evidence type="ECO:0000259" key="3">
    <source>
        <dbReference type="Pfam" id="PF20155"/>
    </source>
</evidence>